<dbReference type="EMBL" id="UPTC01000104">
    <property type="protein sequence ID" value="VBB26436.1"/>
    <property type="molecule type" value="Genomic_DNA"/>
</dbReference>
<dbReference type="Gene3D" id="1.10.238.10">
    <property type="entry name" value="EF-hand"/>
    <property type="match status" value="3"/>
</dbReference>
<feature type="region of interest" description="Disordered" evidence="4">
    <location>
        <begin position="862"/>
        <end position="914"/>
    </location>
</feature>
<dbReference type="GO" id="GO:0005509">
    <property type="term" value="F:calcium ion binding"/>
    <property type="evidence" value="ECO:0007669"/>
    <property type="project" value="InterPro"/>
</dbReference>
<feature type="domain" description="EF-hand" evidence="5">
    <location>
        <begin position="97"/>
        <end position="132"/>
    </location>
</feature>
<keyword evidence="7" id="KW-1185">Reference proteome</keyword>
<dbReference type="PANTHER" id="PTHR10827">
    <property type="entry name" value="RETICULOCALBIN"/>
    <property type="match status" value="1"/>
</dbReference>
<feature type="compositionally biased region" description="Acidic residues" evidence="4">
    <location>
        <begin position="751"/>
        <end position="760"/>
    </location>
</feature>
<gene>
    <name evidence="6" type="ORF">NAV_LOCUS1266</name>
</gene>
<dbReference type="Proteomes" id="UP000276991">
    <property type="component" value="Unassembled WGS sequence"/>
</dbReference>
<feature type="domain" description="EF-hand" evidence="5">
    <location>
        <begin position="235"/>
        <end position="270"/>
    </location>
</feature>
<evidence type="ECO:0000256" key="2">
    <source>
        <dbReference type="ARBA" id="ARBA00022737"/>
    </source>
</evidence>
<evidence type="ECO:0000256" key="3">
    <source>
        <dbReference type="ARBA" id="ARBA00022837"/>
    </source>
</evidence>
<feature type="compositionally biased region" description="Basic and acidic residues" evidence="4">
    <location>
        <begin position="676"/>
        <end position="695"/>
    </location>
</feature>
<dbReference type="OrthoDB" id="5877777at2759"/>
<dbReference type="PANTHER" id="PTHR10827:SF98">
    <property type="entry name" value="45 KDA CALCIUM-BINDING PROTEIN"/>
    <property type="match status" value="1"/>
</dbReference>
<evidence type="ECO:0000256" key="1">
    <source>
        <dbReference type="ARBA" id="ARBA00022723"/>
    </source>
</evidence>
<feature type="region of interest" description="Disordered" evidence="4">
    <location>
        <begin position="667"/>
        <end position="712"/>
    </location>
</feature>
<keyword evidence="2" id="KW-0677">Repeat</keyword>
<organism evidence="6 7">
    <name type="scientific">Acanthocheilonema viteae</name>
    <name type="common">Filarial nematode worm</name>
    <name type="synonym">Dipetalonema viteae</name>
    <dbReference type="NCBI Taxonomy" id="6277"/>
    <lineage>
        <taxon>Eukaryota</taxon>
        <taxon>Metazoa</taxon>
        <taxon>Ecdysozoa</taxon>
        <taxon>Nematoda</taxon>
        <taxon>Chromadorea</taxon>
        <taxon>Rhabditida</taxon>
        <taxon>Spirurina</taxon>
        <taxon>Spiruromorpha</taxon>
        <taxon>Filarioidea</taxon>
        <taxon>Onchocercidae</taxon>
        <taxon>Acanthocheilonema</taxon>
    </lineage>
</organism>
<dbReference type="PROSITE" id="PS50222">
    <property type="entry name" value="EF_HAND_2"/>
    <property type="match status" value="3"/>
</dbReference>
<dbReference type="PROSITE" id="PS00018">
    <property type="entry name" value="EF_HAND_1"/>
    <property type="match status" value="2"/>
</dbReference>
<feature type="compositionally biased region" description="Low complexity" evidence="4">
    <location>
        <begin position="982"/>
        <end position="997"/>
    </location>
</feature>
<evidence type="ECO:0000313" key="7">
    <source>
        <dbReference type="Proteomes" id="UP000276991"/>
    </source>
</evidence>
<proteinExistence type="predicted"/>
<dbReference type="InterPro" id="IPR011992">
    <property type="entry name" value="EF-hand-dom_pair"/>
</dbReference>
<evidence type="ECO:0000313" key="6">
    <source>
        <dbReference type="EMBL" id="VBB26436.1"/>
    </source>
</evidence>
<feature type="compositionally biased region" description="Basic and acidic residues" evidence="4">
    <location>
        <begin position="702"/>
        <end position="712"/>
    </location>
</feature>
<feature type="compositionally biased region" description="Polar residues" evidence="4">
    <location>
        <begin position="782"/>
        <end position="795"/>
    </location>
</feature>
<reference evidence="6 7" key="1">
    <citation type="submission" date="2018-08" db="EMBL/GenBank/DDBJ databases">
        <authorList>
            <person name="Laetsch R D."/>
            <person name="Stevens L."/>
            <person name="Kumar S."/>
            <person name="Blaxter L. M."/>
        </authorList>
    </citation>
    <scope>NUCLEOTIDE SEQUENCE [LARGE SCALE GENOMIC DNA]</scope>
</reference>
<evidence type="ECO:0000256" key="4">
    <source>
        <dbReference type="SAM" id="MobiDB-lite"/>
    </source>
</evidence>
<evidence type="ECO:0000259" key="5">
    <source>
        <dbReference type="PROSITE" id="PS50222"/>
    </source>
</evidence>
<dbReference type="InterPro" id="IPR002048">
    <property type="entry name" value="EF_hand_dom"/>
</dbReference>
<name>A0A498S8W8_ACAVI</name>
<feature type="compositionally biased region" description="Basic and acidic residues" evidence="4">
    <location>
        <begin position="796"/>
        <end position="805"/>
    </location>
</feature>
<feature type="region of interest" description="Disordered" evidence="4">
    <location>
        <begin position="727"/>
        <end position="805"/>
    </location>
</feature>
<protein>
    <recommendedName>
        <fullName evidence="5">EF-hand domain-containing protein</fullName>
    </recommendedName>
</protein>
<dbReference type="AlphaFoldDB" id="A0A498S8W8"/>
<keyword evidence="1" id="KW-0479">Metal-binding</keyword>
<keyword evidence="3" id="KW-0106">Calcium</keyword>
<dbReference type="SMART" id="SM00054">
    <property type="entry name" value="EFh"/>
    <property type="match status" value="6"/>
</dbReference>
<dbReference type="STRING" id="6277.A0A498S8W8"/>
<feature type="region of interest" description="Disordered" evidence="4">
    <location>
        <begin position="982"/>
        <end position="1003"/>
    </location>
</feature>
<sequence>MTRYDLTGDGRVDSRELRTVAYMNHKLPPTISDNIFLKADRNSDKFIDRTEIIAAVRLIQRHVEQATLRWLEDHDTDGDGLLNEAEVFESIYMELGLSTKDVSGCFRESDVNKDKYLTSNELIEMLHCSRLLALKEAKELLKIYDTDGDHRLNIQEAQMLADLRYDIEPSYATIVFEGISHRADHTINELELIDFLTKLREKAAVAALNKLSSLDQNGDEAVSFNELLQEYEKQLKKPVLKKIFSKVDVNKNAHIDPIEFVSLQNLIADEIHLQTIQNDFEQQYFINKNATTSLPALIIFNTSKKMHNEQLSKQRKRRSDPEADDTKFIVNDESHPDIRKLTASNANNVHFSTFVTAVPKFMKSNDEYEKFLSGGAKLISEIFTNSKKPENRDVIETNDIKKIQENSVSDENISPFVLPMMQKDRELMSVVNEDQLQTRSKTDENGHVGNQNGTLANGPNVAYINKFEKFFDFLQKTIKKISKAVKENNEKQEGLKSPLRSISIIKHSNQVADNISNTEIGEMKKTTNVSEKLIPFSTTGEKLKISGNLSNATYKKIYNEENLIVHTPIDESEYKTVVSKKFNGLFDTAFLQLDEKENKKKVKVIRYEGIEHEFNERNFDDAVEKNVDENGCILEDQTDSSDMDDSSEESIRSVKLYKCNVQTWTSNETTEPLQKIPKEFEKAKLHSESSKESEKQKKRRQKLQDKSSNKTDSLEYEITLPLLQNKSSSVSDKVYSEHDNNEATEITPDNESNEESDELSDDKIPTKHINSSESSKHGSINEPDNSIHQSLNSRPTDNHDAKLTRFEKLSIKTKGKKLSSNKTMTLDEKKLLNNEFGLPLAVDKKSKGYKISEENPIFSVEENVTNKHGQKVQSQLQMTTDSQLPELQNPSSEQTQLQVTDPKSQTGSNSSEGNEFFDEVLSDTLNATFSVIHQTSMASKSTKFKNHKNDSQKTMKPLLKLEKNDTVSQISKISMTSALLSKMSSTSPSSPEISHSATTNPNPEFSIMMNYSNDETTATETSLSTDYKNEQIPEVRTIIEIESDKINQTFIASNAVTNSATHLEDKNDTYDVSDMERDRKSNVTVEHNTEVELIQKKRKNCSNHRQSSQKKCLNKNNTFVEATNSTTNIAQVFWLFKNNLMIIY</sequence>
<dbReference type="GO" id="GO:0005783">
    <property type="term" value="C:endoplasmic reticulum"/>
    <property type="evidence" value="ECO:0007669"/>
    <property type="project" value="TreeGrafter"/>
</dbReference>
<feature type="domain" description="EF-hand" evidence="5">
    <location>
        <begin position="27"/>
        <end position="62"/>
    </location>
</feature>
<dbReference type="InterPro" id="IPR018247">
    <property type="entry name" value="EF_Hand_1_Ca_BS"/>
</dbReference>
<feature type="compositionally biased region" description="Polar residues" evidence="4">
    <location>
        <begin position="862"/>
        <end position="913"/>
    </location>
</feature>
<dbReference type="SUPFAM" id="SSF47473">
    <property type="entry name" value="EF-hand"/>
    <property type="match status" value="2"/>
</dbReference>
<accession>A0A498S8W8</accession>